<evidence type="ECO:0000313" key="4">
    <source>
        <dbReference type="Proteomes" id="UP000052022"/>
    </source>
</evidence>
<feature type="transmembrane region" description="Helical" evidence="1">
    <location>
        <begin position="36"/>
        <end position="55"/>
    </location>
</feature>
<proteinExistence type="predicted"/>
<gene>
    <name evidence="3" type="ORF">TRM7557_00476</name>
</gene>
<reference evidence="3 4" key="1">
    <citation type="submission" date="2015-09" db="EMBL/GenBank/DDBJ databases">
        <authorList>
            <consortium name="Swine Surveillance"/>
        </authorList>
    </citation>
    <scope>NUCLEOTIDE SEQUENCE [LARGE SCALE GENOMIC DNA]</scope>
    <source>
        <strain evidence="3 4">CECT 7557</strain>
    </source>
</reference>
<protein>
    <submittedName>
        <fullName evidence="3">PAP2 superfamily protein</fullName>
    </submittedName>
</protein>
<dbReference type="STRING" id="928856.SAMN04488049_103309"/>
<keyword evidence="1" id="KW-0472">Membrane</keyword>
<sequence length="229" mass="24517">MFDFPPAAEVHPRIEPEKDKCFSARLRWLVLRAMRHFGLMVVLGVIMVCVMLGGARDVEKLGDNLQIALPLTGLACATAEGRGVQYFGRFLLLEVGIHSSKNLLGDQPINLRPSGGNRGFPSGHTSAAAFGATALVQGCLRSNKSAQAAVVIAAGFVGTTRIEHNAHSALQVLAGAVLGFVVQAASLVAFDRAFGRFWRGCAIGLGWLGARAVMAVRHVRSWRDKGMRV</sequence>
<evidence type="ECO:0000313" key="3">
    <source>
        <dbReference type="EMBL" id="CUH75615.1"/>
    </source>
</evidence>
<dbReference type="EMBL" id="CYSD01000012">
    <property type="protein sequence ID" value="CUH75615.1"/>
    <property type="molecule type" value="Genomic_DNA"/>
</dbReference>
<dbReference type="InterPro" id="IPR036938">
    <property type="entry name" value="PAP2/HPO_sf"/>
</dbReference>
<feature type="domain" description="Phosphatidic acid phosphatase type 2/haloperoxidase" evidence="2">
    <location>
        <begin position="87"/>
        <end position="187"/>
    </location>
</feature>
<accession>A0A0P1GH28</accession>
<dbReference type="Pfam" id="PF01569">
    <property type="entry name" value="PAP2"/>
    <property type="match status" value="1"/>
</dbReference>
<keyword evidence="1" id="KW-1133">Transmembrane helix</keyword>
<keyword evidence="1" id="KW-0812">Transmembrane</keyword>
<dbReference type="SMART" id="SM00014">
    <property type="entry name" value="acidPPc"/>
    <property type="match status" value="1"/>
</dbReference>
<dbReference type="Gene3D" id="1.20.144.10">
    <property type="entry name" value="Phosphatidic acid phosphatase type 2/haloperoxidase"/>
    <property type="match status" value="1"/>
</dbReference>
<organism evidence="3 4">
    <name type="scientific">Tritonibacter multivorans</name>
    <dbReference type="NCBI Taxonomy" id="928856"/>
    <lineage>
        <taxon>Bacteria</taxon>
        <taxon>Pseudomonadati</taxon>
        <taxon>Pseudomonadota</taxon>
        <taxon>Alphaproteobacteria</taxon>
        <taxon>Rhodobacterales</taxon>
        <taxon>Paracoccaceae</taxon>
        <taxon>Tritonibacter</taxon>
    </lineage>
</organism>
<evidence type="ECO:0000259" key="2">
    <source>
        <dbReference type="SMART" id="SM00014"/>
    </source>
</evidence>
<dbReference type="OrthoDB" id="7917061at2"/>
<dbReference type="RefSeq" id="WP_058288609.1">
    <property type="nucleotide sequence ID" value="NZ_CYSD01000012.1"/>
</dbReference>
<feature type="transmembrane region" description="Helical" evidence="1">
    <location>
        <begin position="169"/>
        <end position="190"/>
    </location>
</feature>
<dbReference type="AlphaFoldDB" id="A0A0P1GH28"/>
<evidence type="ECO:0000256" key="1">
    <source>
        <dbReference type="SAM" id="Phobius"/>
    </source>
</evidence>
<dbReference type="Proteomes" id="UP000052022">
    <property type="component" value="Unassembled WGS sequence"/>
</dbReference>
<name>A0A0P1GH28_9RHOB</name>
<keyword evidence="4" id="KW-1185">Reference proteome</keyword>
<dbReference type="SUPFAM" id="SSF48317">
    <property type="entry name" value="Acid phosphatase/Vanadium-dependent haloperoxidase"/>
    <property type="match status" value="1"/>
</dbReference>
<dbReference type="InterPro" id="IPR000326">
    <property type="entry name" value="PAP2/HPO"/>
</dbReference>